<dbReference type="Gene3D" id="3.20.20.70">
    <property type="entry name" value="Aldolase class I"/>
    <property type="match status" value="1"/>
</dbReference>
<evidence type="ECO:0000256" key="6">
    <source>
        <dbReference type="ARBA" id="ARBA00022630"/>
    </source>
</evidence>
<dbReference type="GO" id="GO:0004497">
    <property type="term" value="F:monooxygenase activity"/>
    <property type="evidence" value="ECO:0007669"/>
    <property type="project" value="UniProtKB-KW"/>
</dbReference>
<evidence type="ECO:0000256" key="11">
    <source>
        <dbReference type="ARBA" id="ARBA00049401"/>
    </source>
</evidence>
<dbReference type="SUPFAM" id="SSF51412">
    <property type="entry name" value="Inosine monophosphate dehydrogenase (IMPDH)"/>
    <property type="match status" value="1"/>
</dbReference>
<dbReference type="RefSeq" id="WP_317957832.1">
    <property type="nucleotide sequence ID" value="NZ_BSKO01000001.1"/>
</dbReference>
<keyword evidence="5" id="KW-0216">Detoxification</keyword>
<dbReference type="Pfam" id="PF03060">
    <property type="entry name" value="NMO"/>
    <property type="match status" value="1"/>
</dbReference>
<comment type="cofactor">
    <cofactor evidence="1">
        <name>FMN</name>
        <dbReference type="ChEBI" id="CHEBI:58210"/>
    </cofactor>
</comment>
<evidence type="ECO:0000256" key="9">
    <source>
        <dbReference type="ARBA" id="ARBA00023033"/>
    </source>
</evidence>
<sequence>MVTSLLETIGIEYPIIQAPMAGGITTPELVANVSKNGGLGMIAAGYLDPDQLKVTIQEVKKRVDKPFGVNLFVPNDFTYFSQHVENMQLMMKSIYDELQITDYKVGELPKFKDQQAIFEQHLQVILEEAIKVCSFTFGLPSEEQIKQLRQAGVYTIGTATTVREALFIQELGMDAVVMQGSEAGGHRSHFLSSFQEGNIGLMALVPQAVEEINIPIIAAGGIMNGRGVRACLQLGAQAAQMGTAFLTLKESGAQDLHKTAVLYATEDKMVFTKAFSGKWARGIKNEFTEEMNSNEAMTLPFPIQNTLTQSIRKEAAKQKKPEYMSLWSGQAPRLATNIDVTTFMDRLIRELNY</sequence>
<keyword evidence="6" id="KW-0285">Flavoprotein</keyword>
<evidence type="ECO:0000313" key="12">
    <source>
        <dbReference type="EMBL" id="GLO65289.1"/>
    </source>
</evidence>
<dbReference type="Proteomes" id="UP001275436">
    <property type="component" value="Unassembled WGS sequence"/>
</dbReference>
<evidence type="ECO:0000256" key="3">
    <source>
        <dbReference type="ARBA" id="ARBA00009881"/>
    </source>
</evidence>
<keyword evidence="13" id="KW-1185">Reference proteome</keyword>
<dbReference type="EMBL" id="BSKO01000001">
    <property type="protein sequence ID" value="GLO65289.1"/>
    <property type="molecule type" value="Genomic_DNA"/>
</dbReference>
<comment type="function">
    <text evidence="2">Nitronate monooxygenase that uses molecular oxygen to catalyze the oxidative denitrification of alkyl nitronates. Acts on propionate 3-nitronate (P3N), the presumed physiological substrate. Probably functions in the detoxification of P3N, a metabolic poison produced by plants and fungi as a defense mechanism.</text>
</comment>
<evidence type="ECO:0000256" key="10">
    <source>
        <dbReference type="ARBA" id="ARBA00031155"/>
    </source>
</evidence>
<evidence type="ECO:0000256" key="2">
    <source>
        <dbReference type="ARBA" id="ARBA00003535"/>
    </source>
</evidence>
<reference evidence="12 13" key="1">
    <citation type="submission" date="2023-02" db="EMBL/GenBank/DDBJ databases">
        <title>Oceanobacillus kimchii IFOP_LL358 isolated form Alexandrium catenella lab strain.</title>
        <authorList>
            <person name="Gajardo G."/>
            <person name="Ueki S."/>
            <person name="Maruyama F."/>
        </authorList>
    </citation>
    <scope>NUCLEOTIDE SEQUENCE [LARGE SCALE GENOMIC DNA]</scope>
    <source>
        <strain evidence="12 13">IFOP_LL358</strain>
    </source>
</reference>
<dbReference type="InterPro" id="IPR004136">
    <property type="entry name" value="NMO"/>
</dbReference>
<comment type="caution">
    <text evidence="12">The sequence shown here is derived from an EMBL/GenBank/DDBJ whole genome shotgun (WGS) entry which is preliminary data.</text>
</comment>
<proteinExistence type="inferred from homology"/>
<evidence type="ECO:0000256" key="5">
    <source>
        <dbReference type="ARBA" id="ARBA00022575"/>
    </source>
</evidence>
<keyword evidence="8" id="KW-0560">Oxidoreductase</keyword>
<evidence type="ECO:0000313" key="13">
    <source>
        <dbReference type="Proteomes" id="UP001275436"/>
    </source>
</evidence>
<dbReference type="CDD" id="cd04730">
    <property type="entry name" value="NPD_like"/>
    <property type="match status" value="1"/>
</dbReference>
<accession>A0ABQ5TEL7</accession>
<keyword evidence="7" id="KW-0288">FMN</keyword>
<evidence type="ECO:0000256" key="4">
    <source>
        <dbReference type="ARBA" id="ARBA00013457"/>
    </source>
</evidence>
<name>A0ABQ5TEL7_9BACI</name>
<gene>
    <name evidence="12" type="ORF">MACH08_10730</name>
</gene>
<dbReference type="InterPro" id="IPR013785">
    <property type="entry name" value="Aldolase_TIM"/>
</dbReference>
<protein>
    <recommendedName>
        <fullName evidence="4">Probable nitronate monooxygenase</fullName>
    </recommendedName>
    <alternativeName>
        <fullName evidence="10">Propionate 3-nitronate monooxygenase</fullName>
    </alternativeName>
</protein>
<dbReference type="PANTHER" id="PTHR42747:SF3">
    <property type="entry name" value="NITRONATE MONOOXYGENASE-RELATED"/>
    <property type="match status" value="1"/>
</dbReference>
<organism evidence="12 13">
    <name type="scientific">Oceanobacillus kimchii</name>
    <dbReference type="NCBI Taxonomy" id="746691"/>
    <lineage>
        <taxon>Bacteria</taxon>
        <taxon>Bacillati</taxon>
        <taxon>Bacillota</taxon>
        <taxon>Bacilli</taxon>
        <taxon>Bacillales</taxon>
        <taxon>Bacillaceae</taxon>
        <taxon>Oceanobacillus</taxon>
    </lineage>
</organism>
<dbReference type="PANTHER" id="PTHR42747">
    <property type="entry name" value="NITRONATE MONOOXYGENASE-RELATED"/>
    <property type="match status" value="1"/>
</dbReference>
<evidence type="ECO:0000256" key="7">
    <source>
        <dbReference type="ARBA" id="ARBA00022643"/>
    </source>
</evidence>
<evidence type="ECO:0000256" key="8">
    <source>
        <dbReference type="ARBA" id="ARBA00023002"/>
    </source>
</evidence>
<comment type="similarity">
    <text evidence="3">Belongs to the nitronate monooxygenase family. NMO class I subfamily.</text>
</comment>
<comment type="catalytic activity">
    <reaction evidence="11">
        <text>3 propionate 3-nitronate + 3 O2 + H2O = 3 3-oxopropanoate + 2 nitrate + nitrite + H2O2 + 3 H(+)</text>
        <dbReference type="Rhea" id="RHEA:57332"/>
        <dbReference type="ChEBI" id="CHEBI:15377"/>
        <dbReference type="ChEBI" id="CHEBI:15378"/>
        <dbReference type="ChEBI" id="CHEBI:15379"/>
        <dbReference type="ChEBI" id="CHEBI:16240"/>
        <dbReference type="ChEBI" id="CHEBI:16301"/>
        <dbReference type="ChEBI" id="CHEBI:17632"/>
        <dbReference type="ChEBI" id="CHEBI:33190"/>
        <dbReference type="ChEBI" id="CHEBI:136067"/>
    </reaction>
</comment>
<evidence type="ECO:0000256" key="1">
    <source>
        <dbReference type="ARBA" id="ARBA00001917"/>
    </source>
</evidence>
<keyword evidence="9 12" id="KW-0503">Monooxygenase</keyword>